<dbReference type="Pfam" id="PF02381">
    <property type="entry name" value="MraZ"/>
    <property type="match status" value="2"/>
</dbReference>
<name>A0A554J9W6_9BACT</name>
<comment type="subunit">
    <text evidence="7">Forms oligomers.</text>
</comment>
<evidence type="ECO:0000256" key="6">
    <source>
        <dbReference type="ARBA" id="ARBA00023163"/>
    </source>
</evidence>
<evidence type="ECO:0000313" key="9">
    <source>
        <dbReference type="EMBL" id="TSC65155.1"/>
    </source>
</evidence>
<dbReference type="PANTHER" id="PTHR34701:SF1">
    <property type="entry name" value="TRANSCRIPTIONAL REGULATOR MRAZ"/>
    <property type="match status" value="1"/>
</dbReference>
<evidence type="ECO:0000256" key="5">
    <source>
        <dbReference type="ARBA" id="ARBA00023125"/>
    </source>
</evidence>
<dbReference type="Proteomes" id="UP000319613">
    <property type="component" value="Unassembled WGS sequence"/>
</dbReference>
<dbReference type="CDD" id="cd16320">
    <property type="entry name" value="MraZ_N"/>
    <property type="match status" value="1"/>
</dbReference>
<keyword evidence="6 7" id="KW-0804">Transcription</keyword>
<dbReference type="PROSITE" id="PS51740">
    <property type="entry name" value="SPOVT_ABRB"/>
    <property type="match status" value="2"/>
</dbReference>
<keyword evidence="5 7" id="KW-0238">DNA-binding</keyword>
<comment type="caution">
    <text evidence="9">The sequence shown here is derived from an EMBL/GenBank/DDBJ whole genome shotgun (WGS) entry which is preliminary data.</text>
</comment>
<evidence type="ECO:0000256" key="4">
    <source>
        <dbReference type="ARBA" id="ARBA00023015"/>
    </source>
</evidence>
<comment type="subcellular location">
    <subcellularLocation>
        <location evidence="7">Cytoplasm</location>
        <location evidence="7">Nucleoid</location>
    </subcellularLocation>
</comment>
<dbReference type="NCBIfam" id="TIGR00242">
    <property type="entry name" value="division/cell wall cluster transcriptional repressor MraZ"/>
    <property type="match status" value="1"/>
</dbReference>
<evidence type="ECO:0000256" key="7">
    <source>
        <dbReference type="HAMAP-Rule" id="MF_01008"/>
    </source>
</evidence>
<gene>
    <name evidence="7" type="primary">mraZ</name>
    <name evidence="9" type="ORF">G01um101477_605</name>
</gene>
<dbReference type="InterPro" id="IPR035642">
    <property type="entry name" value="MraZ_N"/>
</dbReference>
<dbReference type="CDD" id="cd16321">
    <property type="entry name" value="MraZ_C"/>
    <property type="match status" value="1"/>
</dbReference>
<dbReference type="GO" id="GO:2000143">
    <property type="term" value="P:negative regulation of DNA-templated transcription initiation"/>
    <property type="evidence" value="ECO:0007669"/>
    <property type="project" value="TreeGrafter"/>
</dbReference>
<dbReference type="GO" id="GO:0003700">
    <property type="term" value="F:DNA-binding transcription factor activity"/>
    <property type="evidence" value="ECO:0007669"/>
    <property type="project" value="UniProtKB-UniRule"/>
</dbReference>
<evidence type="ECO:0000256" key="1">
    <source>
        <dbReference type="ARBA" id="ARBA00013860"/>
    </source>
</evidence>
<evidence type="ECO:0000256" key="2">
    <source>
        <dbReference type="ARBA" id="ARBA00022490"/>
    </source>
</evidence>
<dbReference type="AlphaFoldDB" id="A0A554J9W6"/>
<dbReference type="InterPro" id="IPR003444">
    <property type="entry name" value="MraZ"/>
</dbReference>
<proteinExistence type="inferred from homology"/>
<accession>A0A554J9W6</accession>
<keyword evidence="4 7" id="KW-0805">Transcription regulation</keyword>
<dbReference type="InterPro" id="IPR020603">
    <property type="entry name" value="MraZ_dom"/>
</dbReference>
<evidence type="ECO:0000256" key="3">
    <source>
        <dbReference type="ARBA" id="ARBA00022737"/>
    </source>
</evidence>
<dbReference type="SUPFAM" id="SSF89447">
    <property type="entry name" value="AbrB/MazE/MraZ-like"/>
    <property type="match status" value="1"/>
</dbReference>
<evidence type="ECO:0000313" key="10">
    <source>
        <dbReference type="Proteomes" id="UP000319613"/>
    </source>
</evidence>
<dbReference type="InterPro" id="IPR007159">
    <property type="entry name" value="SpoVT-AbrB_dom"/>
</dbReference>
<organism evidence="9 10">
    <name type="scientific">Candidatus Doudnabacteria bacterium Gr01-1014_77</name>
    <dbReference type="NCBI Taxonomy" id="2017133"/>
    <lineage>
        <taxon>Bacteria</taxon>
        <taxon>Candidatus Doudnaibacteriota</taxon>
    </lineage>
</organism>
<dbReference type="InterPro" id="IPR038619">
    <property type="entry name" value="MraZ_sf"/>
</dbReference>
<keyword evidence="3" id="KW-0677">Repeat</keyword>
<dbReference type="EMBL" id="VMFF01000065">
    <property type="protein sequence ID" value="TSC65155.1"/>
    <property type="molecule type" value="Genomic_DNA"/>
</dbReference>
<dbReference type="Gene3D" id="3.40.1550.20">
    <property type="entry name" value="Transcriptional regulator MraZ domain"/>
    <property type="match status" value="1"/>
</dbReference>
<dbReference type="InterPro" id="IPR037914">
    <property type="entry name" value="SpoVT-AbrB_sf"/>
</dbReference>
<evidence type="ECO:0000259" key="8">
    <source>
        <dbReference type="PROSITE" id="PS51740"/>
    </source>
</evidence>
<dbReference type="GO" id="GO:0000976">
    <property type="term" value="F:transcription cis-regulatory region binding"/>
    <property type="evidence" value="ECO:0007669"/>
    <property type="project" value="TreeGrafter"/>
</dbReference>
<feature type="domain" description="SpoVT-AbrB" evidence="8">
    <location>
        <begin position="99"/>
        <end position="142"/>
    </location>
</feature>
<keyword evidence="2 7" id="KW-0963">Cytoplasm</keyword>
<reference evidence="9 10" key="1">
    <citation type="submission" date="2017-07" db="EMBL/GenBank/DDBJ databases">
        <title>Mechanisms for carbon and nitrogen cycling indicate functional differentiation within the Candidate Phyla Radiation.</title>
        <authorList>
            <person name="Danczak R.E."/>
            <person name="Johnston M.D."/>
            <person name="Kenah C."/>
            <person name="Slattery M."/>
            <person name="Wrighton K.C."/>
            <person name="Wilkins M.J."/>
        </authorList>
    </citation>
    <scope>NUCLEOTIDE SEQUENCE [LARGE SCALE GENOMIC DNA]</scope>
    <source>
        <strain evidence="9">Gr01-1014_77</strain>
    </source>
</reference>
<feature type="domain" description="SpoVT-AbrB" evidence="8">
    <location>
        <begin position="28"/>
        <end position="70"/>
    </location>
</feature>
<dbReference type="InterPro" id="IPR035644">
    <property type="entry name" value="MraZ_C"/>
</dbReference>
<dbReference type="GO" id="GO:0009295">
    <property type="term" value="C:nucleoid"/>
    <property type="evidence" value="ECO:0007669"/>
    <property type="project" value="UniProtKB-SubCell"/>
</dbReference>
<dbReference type="HAMAP" id="MF_01008">
    <property type="entry name" value="MraZ"/>
    <property type="match status" value="1"/>
</dbReference>
<dbReference type="PANTHER" id="PTHR34701">
    <property type="entry name" value="TRANSCRIPTIONAL REGULATOR MRAZ"/>
    <property type="match status" value="1"/>
</dbReference>
<dbReference type="GO" id="GO:0005737">
    <property type="term" value="C:cytoplasm"/>
    <property type="evidence" value="ECO:0007669"/>
    <property type="project" value="UniProtKB-UniRule"/>
</dbReference>
<sequence>MGISGALSTDCIPPVFIINNPEQMFIGEYTLSIDEKGRLSIPVKFRNDLKGKAVVTRGLDSSLFLYSQNEWLKLAEKLAALPISKANTRAFSRLMLAGAMDCEIDKAGRINIPDYLREFAKINKKVVVAGLYNRIEIWSEQAWTKYKKATEKDSNDIAEQLGEIGV</sequence>
<comment type="similarity">
    <text evidence="7">Belongs to the MraZ family.</text>
</comment>
<protein>
    <recommendedName>
        <fullName evidence="1 7">Transcriptional regulator MraZ</fullName>
    </recommendedName>
</protein>